<gene>
    <name evidence="1" type="ORF">CLHOM_30350</name>
</gene>
<keyword evidence="2" id="KW-1185">Reference proteome</keyword>
<dbReference type="Proteomes" id="UP000037043">
    <property type="component" value="Unassembled WGS sequence"/>
</dbReference>
<name>A0A0L6Z711_9CLOT</name>
<organism evidence="1 2">
    <name type="scientific">Clostridium homopropionicum DSM 5847</name>
    <dbReference type="NCBI Taxonomy" id="1121318"/>
    <lineage>
        <taxon>Bacteria</taxon>
        <taxon>Bacillati</taxon>
        <taxon>Bacillota</taxon>
        <taxon>Clostridia</taxon>
        <taxon>Eubacteriales</taxon>
        <taxon>Clostridiaceae</taxon>
        <taxon>Clostridium</taxon>
    </lineage>
</organism>
<protein>
    <submittedName>
        <fullName evidence="1">Uncharacterized protein</fullName>
    </submittedName>
</protein>
<proteinExistence type="predicted"/>
<dbReference type="PATRIC" id="fig|1121318.3.peg.3049"/>
<comment type="caution">
    <text evidence="1">The sequence shown here is derived from an EMBL/GenBank/DDBJ whole genome shotgun (WGS) entry which is preliminary data.</text>
</comment>
<dbReference type="Gene3D" id="3.40.50.300">
    <property type="entry name" value="P-loop containing nucleotide triphosphate hydrolases"/>
    <property type="match status" value="1"/>
</dbReference>
<evidence type="ECO:0000313" key="1">
    <source>
        <dbReference type="EMBL" id="KOA18751.1"/>
    </source>
</evidence>
<evidence type="ECO:0000313" key="2">
    <source>
        <dbReference type="Proteomes" id="UP000037043"/>
    </source>
</evidence>
<dbReference type="EMBL" id="LHUR01000036">
    <property type="protein sequence ID" value="KOA18751.1"/>
    <property type="molecule type" value="Genomic_DNA"/>
</dbReference>
<reference evidence="2" key="1">
    <citation type="submission" date="2015-08" db="EMBL/GenBank/DDBJ databases">
        <title>Genome sequence of the strict anaerobe Clostridium homopropionicum LuHBu1 (DSM 5847T).</title>
        <authorList>
            <person name="Poehlein A."/>
            <person name="Beck M."/>
            <person name="Schiel-Bengelsdorf B."/>
            <person name="Bengelsdorf F.R."/>
            <person name="Daniel R."/>
            <person name="Duerre P."/>
        </authorList>
    </citation>
    <scope>NUCLEOTIDE SEQUENCE [LARGE SCALE GENOMIC DNA]</scope>
    <source>
        <strain evidence="2">DSM 5847</strain>
    </source>
</reference>
<accession>A0A0L6Z711</accession>
<dbReference type="SUPFAM" id="SSF52540">
    <property type="entry name" value="P-loop containing nucleoside triphosphate hydrolases"/>
    <property type="match status" value="1"/>
</dbReference>
<dbReference type="STRING" id="36844.SAMN04488501_110172"/>
<dbReference type="RefSeq" id="WP_052222505.1">
    <property type="nucleotide sequence ID" value="NZ_LHUR01000036.1"/>
</dbReference>
<dbReference type="InterPro" id="IPR027417">
    <property type="entry name" value="P-loop_NTPase"/>
</dbReference>
<sequence length="1366" mass="158507">MTKIKELLDIKSSYSNQVDLHREFNDRALKKDRMSKYKPIKSHRKAFEIIAEGAYTTTSKRCFVLSGSYGTGKSHLLLMAANYFESQSDTDEMIEFFKNYAESESEELDKRAELLKTIRKENRYIVAISNYGTNKFETYILKAIEEALNREGISIEEMSSYYLEAVKKIGLWGDSEDQYYYEKLEKELENRYSEWTINKLISELKQYNKDAIDIFKELHKIVTTSEFEFDKDNYVEIIKEMTKSKIIRDNFAGLVILYDEFDYQLKGKRFDLDEFQKFAQMCAASIMDDFPIIFVASTHRSFVSYKTTYNSEDFSTVSDRIREIPLETEGIEEIISAVVNPQKNSNSWKENIVPNLSMLSTISNECSSLKIFNLSSPKIKKRIVENIYPMHPMATYSLLKLASDLGSNNRSVVTFFADEKQYLGSFSWYINNHDILDKNGKLQFYSVASLFEFFKDRIKSDNGELRSTIRDLIRNFETSLKELNKYKVAERANVLINELDNEIYEKILRVMIIYQIIGMAINEVTLKFGLYLNSETEIKELQHSIKVACSKKIIYYNDQNKSYEFRRSDAVDVVALINEYKTEPNNAPLDIIKELEALAKDIQVDKLSKFLKTNIYLDAKRYNYTFSEDKRFLKKYATVKDIENKAIFQNLNKLIDNEDDFKKGFEGIALYVICESEDEVKKAKELVKHNYFERIIVGVTNEEIPMYDVIFSLRAALKLDVSEFSTQDQGVLKETIRQYDNAINQSLTKYNTSKNLNYYGKDGDLLTNSANEDDAAIAKVLETIYESKRNKIRHEDLNKSHEFKDKGNSALKEAVEILLDANKELAFRKDYAADRGDKRYLQNVLYANGVIKQTHTVGQSIICEVESNVNKYKSTLPALAEMINVILDNEFHLKLSPSGFVEGVMKEYGIGYNSAILFFAMVKRYFRDSLTISNVGEIGILNITSYDSLLDLLYNKKHKNTIIEYKKIETHDEALIKALKKIFNPDELEVSKDATLDGVHSLLSNWYKGLMPIQKVKSIYEGKLDKLIEVFNKIENIKSRDFILEEFKTIYGYDKDDLILEDKVQDLAEKFAKDKVLIESGYQILIDKIIRRFGDVFEQEISTMKALDDILIQWFEGLSDIQKSYNNDLQTTESKQLVMNIGKSTSHEDFILDKLPIAYSLNKISEWTTDKTESYISKVREAKKHIEENVFLVEPPIYSIDALNKNEIKLSDSNIQVEYRQQAIIKITAGSNHKVIYATSNDEEPSKEEIQREEDSKEITIKVTNDKPIKFCAFDNEGKFSKTIRVEFINQDNKYVVKYDIKPKQTNLFNKEKVSEEYKISVVLPKDTSSLKTCLNSILNETENKYSINKKEVINILNDIIRELQE</sequence>